<feature type="domain" description="Penicillin-binding protein transpeptidase" evidence="15">
    <location>
        <begin position="299"/>
        <end position="557"/>
    </location>
</feature>
<dbReference type="InterPro" id="IPR023346">
    <property type="entry name" value="Lysozyme-like_dom_sf"/>
</dbReference>
<evidence type="ECO:0000256" key="5">
    <source>
        <dbReference type="ARBA" id="ARBA00022670"/>
    </source>
</evidence>
<dbReference type="GO" id="GO:0009002">
    <property type="term" value="F:serine-type D-Ala-D-Ala carboxypeptidase activity"/>
    <property type="evidence" value="ECO:0007669"/>
    <property type="project" value="UniProtKB-EC"/>
</dbReference>
<evidence type="ECO:0000256" key="12">
    <source>
        <dbReference type="ARBA" id="ARBA00023316"/>
    </source>
</evidence>
<comment type="caution">
    <text evidence="17">The sequence shown here is derived from an EMBL/GenBank/DDBJ whole genome shotgun (WGS) entry which is preliminary data.</text>
</comment>
<keyword evidence="11" id="KW-0511">Multifunctional enzyme</keyword>
<dbReference type="EMBL" id="QRBB01000001">
    <property type="protein sequence ID" value="RDS78635.1"/>
    <property type="molecule type" value="Genomic_DNA"/>
</dbReference>
<dbReference type="Gene3D" id="3.40.710.10">
    <property type="entry name" value="DD-peptidase/beta-lactamase superfamily"/>
    <property type="match status" value="1"/>
</dbReference>
<dbReference type="Pfam" id="PF00905">
    <property type="entry name" value="Transpeptidase"/>
    <property type="match status" value="1"/>
</dbReference>
<dbReference type="Gene3D" id="1.10.3810.10">
    <property type="entry name" value="Biosynthetic peptidoglycan transglycosylase-like"/>
    <property type="match status" value="1"/>
</dbReference>
<dbReference type="FunFam" id="1.10.3810.10:FF:000001">
    <property type="entry name" value="Penicillin-binding protein 1A"/>
    <property type="match status" value="1"/>
</dbReference>
<evidence type="ECO:0000256" key="7">
    <source>
        <dbReference type="ARBA" id="ARBA00022679"/>
    </source>
</evidence>
<evidence type="ECO:0000256" key="4">
    <source>
        <dbReference type="ARBA" id="ARBA00022645"/>
    </source>
</evidence>
<evidence type="ECO:0000256" key="9">
    <source>
        <dbReference type="ARBA" id="ARBA00022960"/>
    </source>
</evidence>
<evidence type="ECO:0000256" key="2">
    <source>
        <dbReference type="ARBA" id="ARBA00007090"/>
    </source>
</evidence>
<evidence type="ECO:0000256" key="1">
    <source>
        <dbReference type="ARBA" id="ARBA00004752"/>
    </source>
</evidence>
<keyword evidence="5" id="KW-0645">Protease</keyword>
<dbReference type="PANTHER" id="PTHR32282:SF33">
    <property type="entry name" value="PEPTIDOGLYCAN GLYCOSYLTRANSFERASE"/>
    <property type="match status" value="1"/>
</dbReference>
<dbReference type="InterPro" id="IPR001460">
    <property type="entry name" value="PCN-bd_Tpept"/>
</dbReference>
<protein>
    <submittedName>
        <fullName evidence="17">Penicillin-binding protein</fullName>
    </submittedName>
</protein>
<dbReference type="Pfam" id="PF00912">
    <property type="entry name" value="Transgly"/>
    <property type="match status" value="1"/>
</dbReference>
<proteinExistence type="inferred from homology"/>
<comment type="pathway">
    <text evidence="1">Cell wall biogenesis; peptidoglycan biosynthesis.</text>
</comment>
<comment type="catalytic activity">
    <reaction evidence="13">
        <text>Preferential cleavage: (Ac)2-L-Lys-D-Ala-|-D-Ala. Also transpeptidation of peptidyl-alanyl moieties that are N-acyl substituents of D-alanine.</text>
        <dbReference type="EC" id="3.4.16.4"/>
    </reaction>
</comment>
<dbReference type="UniPathway" id="UPA00219"/>
<comment type="catalytic activity">
    <reaction evidence="14">
        <text>[GlcNAc-(1-&gt;4)-Mur2Ac(oyl-L-Ala-gamma-D-Glu-L-Lys-D-Ala-D-Ala)](n)-di-trans,octa-cis-undecaprenyl diphosphate + beta-D-GlcNAc-(1-&gt;4)-Mur2Ac(oyl-L-Ala-gamma-D-Glu-L-Lys-D-Ala-D-Ala)-di-trans,octa-cis-undecaprenyl diphosphate = [GlcNAc-(1-&gt;4)-Mur2Ac(oyl-L-Ala-gamma-D-Glu-L-Lys-D-Ala-D-Ala)](n+1)-di-trans,octa-cis-undecaprenyl diphosphate + di-trans,octa-cis-undecaprenyl diphosphate + H(+)</text>
        <dbReference type="Rhea" id="RHEA:23708"/>
        <dbReference type="Rhea" id="RHEA-COMP:9602"/>
        <dbReference type="Rhea" id="RHEA-COMP:9603"/>
        <dbReference type="ChEBI" id="CHEBI:15378"/>
        <dbReference type="ChEBI" id="CHEBI:58405"/>
        <dbReference type="ChEBI" id="CHEBI:60033"/>
        <dbReference type="ChEBI" id="CHEBI:78435"/>
        <dbReference type="EC" id="2.4.99.28"/>
    </reaction>
</comment>
<gene>
    <name evidence="17" type="ORF">DL238_09405</name>
</gene>
<keyword evidence="6" id="KW-0328">Glycosyltransferase</keyword>
<evidence type="ECO:0000256" key="8">
    <source>
        <dbReference type="ARBA" id="ARBA00022801"/>
    </source>
</evidence>
<evidence type="ECO:0000313" key="18">
    <source>
        <dbReference type="Proteomes" id="UP000254101"/>
    </source>
</evidence>
<dbReference type="GO" id="GO:0008955">
    <property type="term" value="F:peptidoglycan glycosyltransferase activity"/>
    <property type="evidence" value="ECO:0007669"/>
    <property type="project" value="UniProtKB-EC"/>
</dbReference>
<keyword evidence="10" id="KW-0573">Peptidoglycan synthesis</keyword>
<evidence type="ECO:0000259" key="16">
    <source>
        <dbReference type="Pfam" id="PF00912"/>
    </source>
</evidence>
<dbReference type="GO" id="GO:0008360">
    <property type="term" value="P:regulation of cell shape"/>
    <property type="evidence" value="ECO:0007669"/>
    <property type="project" value="UniProtKB-KW"/>
</dbReference>
<dbReference type="SUPFAM" id="SSF56601">
    <property type="entry name" value="beta-lactamase/transpeptidase-like"/>
    <property type="match status" value="1"/>
</dbReference>
<name>A0A395LPG6_9SPHN</name>
<sequence length="606" mass="65763">MGIVHLIGISTIFSVFLFICLAATAPLSRSLQPIVTPQMTLLAADGTPIAQSGSDYAEPVMVHDLPPHVIDAVLAIEDRRFYDHFGMDPKGVARAAWRNMSSGSTEGGSTITQQLAKFTYLTPERSLARKAHELLIAFWLETWLTKDEILERYLSNAYFGDNNYGLRSASRNYFGKQPEELSLSESAMLAGLLKAPSALAPTQHWDKSVARMNVVLEAMVQAGYIDADTVASVAPPRLAATSGTRLPSGTHFTDWALADYDKSALAQPRVTLVTTLDSRLQATAENLIAGADLGEAEAALVAMRRNGEVVAMVGGRDYSRSRFNRVTMAERQIGSTFKTFVYLAALENGVKPDDPISNRPIKTGDYRPQNHDDSYSDFLTVEKAFAQSSNVASVRLYRAVGGAKVQQVAHKLGLKADYDPELPSVALGTPSVSLMDLTAAYAGIAANRYPVEPTGFRRSPPDLWDRIVEPRKAFSKKTHRDIQRLLATSIEQGTGRGAKLPLKAYGKTGTTQGSRDSLFVGYASDLVVGVWVGHDDNRPNPGFSGGGVPARIWKDFMMEAHHLSGDRSTRPAARVAASAVAARIPDGRQMATRSLAQAAERPQIGR</sequence>
<evidence type="ECO:0000256" key="10">
    <source>
        <dbReference type="ARBA" id="ARBA00022984"/>
    </source>
</evidence>
<feature type="domain" description="Glycosyl transferase family 51" evidence="16">
    <location>
        <begin position="46"/>
        <end position="219"/>
    </location>
</feature>
<dbReference type="GO" id="GO:0071555">
    <property type="term" value="P:cell wall organization"/>
    <property type="evidence" value="ECO:0007669"/>
    <property type="project" value="UniProtKB-KW"/>
</dbReference>
<dbReference type="PANTHER" id="PTHR32282">
    <property type="entry name" value="BINDING PROTEIN TRANSPEPTIDASE, PUTATIVE-RELATED"/>
    <property type="match status" value="1"/>
</dbReference>
<evidence type="ECO:0000256" key="13">
    <source>
        <dbReference type="ARBA" id="ARBA00034000"/>
    </source>
</evidence>
<dbReference type="AlphaFoldDB" id="A0A395LPG6"/>
<keyword evidence="9" id="KW-0133">Cell shape</keyword>
<dbReference type="GO" id="GO:0006508">
    <property type="term" value="P:proteolysis"/>
    <property type="evidence" value="ECO:0007669"/>
    <property type="project" value="UniProtKB-KW"/>
</dbReference>
<organism evidence="17 18">
    <name type="scientific">Alteriqipengyuania lutimaris</name>
    <dbReference type="NCBI Taxonomy" id="1538146"/>
    <lineage>
        <taxon>Bacteria</taxon>
        <taxon>Pseudomonadati</taxon>
        <taxon>Pseudomonadota</taxon>
        <taxon>Alphaproteobacteria</taxon>
        <taxon>Sphingomonadales</taxon>
        <taxon>Erythrobacteraceae</taxon>
        <taxon>Alteriqipengyuania</taxon>
    </lineage>
</organism>
<dbReference type="InterPro" id="IPR036950">
    <property type="entry name" value="PBP_transglycosylase"/>
</dbReference>
<reference evidence="17 18" key="1">
    <citation type="submission" date="2018-07" db="EMBL/GenBank/DDBJ databases">
        <title>Erythrobacter nanhaiensis sp. nov., a novel member of the genus Erythrobacter isolated from the South China Sea.</title>
        <authorList>
            <person name="Chen X."/>
            <person name="Liu J."/>
        </authorList>
    </citation>
    <scope>NUCLEOTIDE SEQUENCE [LARGE SCALE GENOMIC DNA]</scope>
    <source>
        <strain evidence="17 18">S-5</strain>
    </source>
</reference>
<dbReference type="OrthoDB" id="9766909at2"/>
<dbReference type="GO" id="GO:0009252">
    <property type="term" value="P:peptidoglycan biosynthetic process"/>
    <property type="evidence" value="ECO:0007669"/>
    <property type="project" value="UniProtKB-UniPathway"/>
</dbReference>
<dbReference type="InterPro" id="IPR001264">
    <property type="entry name" value="Glyco_trans_51"/>
</dbReference>
<comment type="similarity">
    <text evidence="2">In the C-terminal section; belongs to the transpeptidase family.</text>
</comment>
<dbReference type="InterPro" id="IPR050396">
    <property type="entry name" value="Glycosyltr_51/Transpeptidase"/>
</dbReference>
<dbReference type="GO" id="GO:0030288">
    <property type="term" value="C:outer membrane-bounded periplasmic space"/>
    <property type="evidence" value="ECO:0007669"/>
    <property type="project" value="TreeGrafter"/>
</dbReference>
<dbReference type="Proteomes" id="UP000254101">
    <property type="component" value="Unassembled WGS sequence"/>
</dbReference>
<keyword evidence="4" id="KW-0121">Carboxypeptidase</keyword>
<evidence type="ECO:0000256" key="3">
    <source>
        <dbReference type="ARBA" id="ARBA00007739"/>
    </source>
</evidence>
<dbReference type="SUPFAM" id="SSF53955">
    <property type="entry name" value="Lysozyme-like"/>
    <property type="match status" value="1"/>
</dbReference>
<dbReference type="GO" id="GO:0008658">
    <property type="term" value="F:penicillin binding"/>
    <property type="evidence" value="ECO:0007669"/>
    <property type="project" value="InterPro"/>
</dbReference>
<keyword evidence="12" id="KW-0961">Cell wall biogenesis/degradation</keyword>
<evidence type="ECO:0000313" key="17">
    <source>
        <dbReference type="EMBL" id="RDS78635.1"/>
    </source>
</evidence>
<evidence type="ECO:0000256" key="6">
    <source>
        <dbReference type="ARBA" id="ARBA00022676"/>
    </source>
</evidence>
<keyword evidence="8" id="KW-0378">Hydrolase</keyword>
<evidence type="ECO:0000256" key="14">
    <source>
        <dbReference type="ARBA" id="ARBA00049902"/>
    </source>
</evidence>
<comment type="similarity">
    <text evidence="3">In the N-terminal section; belongs to the glycosyltransferase 51 family.</text>
</comment>
<evidence type="ECO:0000259" key="15">
    <source>
        <dbReference type="Pfam" id="PF00905"/>
    </source>
</evidence>
<keyword evidence="18" id="KW-1185">Reference proteome</keyword>
<keyword evidence="7" id="KW-0808">Transferase</keyword>
<accession>A0A395LPG6</accession>
<evidence type="ECO:0000256" key="11">
    <source>
        <dbReference type="ARBA" id="ARBA00023268"/>
    </source>
</evidence>
<dbReference type="InterPro" id="IPR012338">
    <property type="entry name" value="Beta-lactam/transpept-like"/>
</dbReference>